<comment type="similarity">
    <text evidence="4">Belongs to the flavoredoxin family.</text>
</comment>
<dbReference type="PANTHER" id="PTHR33798">
    <property type="entry name" value="FLAVOPROTEIN OXYGENASE"/>
    <property type="match status" value="1"/>
</dbReference>
<dbReference type="SUPFAM" id="SSF50475">
    <property type="entry name" value="FMN-binding split barrel"/>
    <property type="match status" value="1"/>
</dbReference>
<dbReference type="InterPro" id="IPR002563">
    <property type="entry name" value="Flavin_Rdtase-like_dom"/>
</dbReference>
<feature type="domain" description="Flavin reductase like" evidence="5">
    <location>
        <begin position="101"/>
        <end position="209"/>
    </location>
</feature>
<comment type="cofactor">
    <cofactor evidence="1">
        <name>FMN</name>
        <dbReference type="ChEBI" id="CHEBI:58210"/>
    </cofactor>
</comment>
<dbReference type="Pfam" id="PF01613">
    <property type="entry name" value="Flavin_Reduct"/>
    <property type="match status" value="1"/>
</dbReference>
<dbReference type="PANTHER" id="PTHR33798:SF5">
    <property type="entry name" value="FLAVIN REDUCTASE LIKE DOMAIN-CONTAINING PROTEIN"/>
    <property type="match status" value="1"/>
</dbReference>
<dbReference type="InterPro" id="IPR012349">
    <property type="entry name" value="Split_barrel_FMN-bd"/>
</dbReference>
<reference evidence="6" key="1">
    <citation type="submission" date="2021-02" db="EMBL/GenBank/DDBJ databases">
        <title>Psilocybe cubensis genome.</title>
        <authorList>
            <person name="Mckernan K.J."/>
            <person name="Crawford S."/>
            <person name="Trippe A."/>
            <person name="Kane L.T."/>
            <person name="Mclaughlin S."/>
        </authorList>
    </citation>
    <scope>NUCLEOTIDE SEQUENCE [LARGE SCALE GENOMIC DNA]</scope>
    <source>
        <strain evidence="6">MGC-MH-2018</strain>
    </source>
</reference>
<dbReference type="Gene3D" id="2.30.110.10">
    <property type="entry name" value="Electron Transport, Fmn-binding Protein, Chain A"/>
    <property type="match status" value="1"/>
</dbReference>
<proteinExistence type="inferred from homology"/>
<organism evidence="6">
    <name type="scientific">Psilocybe cubensis</name>
    <name type="common">Psychedelic mushroom</name>
    <name type="synonym">Stropharia cubensis</name>
    <dbReference type="NCBI Taxonomy" id="181762"/>
    <lineage>
        <taxon>Eukaryota</taxon>
        <taxon>Fungi</taxon>
        <taxon>Dikarya</taxon>
        <taxon>Basidiomycota</taxon>
        <taxon>Agaricomycotina</taxon>
        <taxon>Agaricomycetes</taxon>
        <taxon>Agaricomycetidae</taxon>
        <taxon>Agaricales</taxon>
        <taxon>Agaricineae</taxon>
        <taxon>Strophariaceae</taxon>
        <taxon>Psilocybe</taxon>
    </lineage>
</organism>
<protein>
    <recommendedName>
        <fullName evidence="5">Flavin reductase like domain-containing protein</fullName>
    </recommendedName>
</protein>
<name>A0A8H8CG39_PSICU</name>
<evidence type="ECO:0000256" key="4">
    <source>
        <dbReference type="ARBA" id="ARBA00038054"/>
    </source>
</evidence>
<evidence type="ECO:0000256" key="2">
    <source>
        <dbReference type="ARBA" id="ARBA00022630"/>
    </source>
</evidence>
<dbReference type="OrthoDB" id="298012at2759"/>
<accession>A0A8H8CG39</accession>
<evidence type="ECO:0000313" key="6">
    <source>
        <dbReference type="EMBL" id="KAG5163685.1"/>
    </source>
</evidence>
<comment type="caution">
    <text evidence="6">The sequence shown here is derived from an EMBL/GenBank/DDBJ whole genome shotgun (WGS) entry which is preliminary data.</text>
</comment>
<keyword evidence="3" id="KW-0288">FMN</keyword>
<gene>
    <name evidence="6" type="ORF">JR316_011471</name>
</gene>
<sequence>MPAEKLAQFDHEKGFEYTTSPVPNWRYGESIQSSSEGKAWAEGEKLGWTVIDPSEETTRRMYAIMVADIAPRPIAFISSISPEGVENLAPFSPHTIAFGALHVNGEPKDTLRNVLSGTGFTVNIISAPWVEQSHVCSVVFPSDVSEWPSSGLTRAPSLHVKAARVKESAFSMECELLDTVQIRNPATNVIASTLVVASVKYIHMRNDVLDPVRGIPDPGKLKPVAKMGGISYARVSEGFTLPRAPHWTTVVEGQRAFMEESVEFS</sequence>
<dbReference type="EMBL" id="JAFIQS010000014">
    <property type="protein sequence ID" value="KAG5163685.1"/>
    <property type="molecule type" value="Genomic_DNA"/>
</dbReference>
<evidence type="ECO:0000259" key="5">
    <source>
        <dbReference type="Pfam" id="PF01613"/>
    </source>
</evidence>
<dbReference type="AlphaFoldDB" id="A0A8H8CG39"/>
<evidence type="ECO:0000256" key="1">
    <source>
        <dbReference type="ARBA" id="ARBA00001917"/>
    </source>
</evidence>
<keyword evidence="2" id="KW-0285">Flavoprotein</keyword>
<evidence type="ECO:0000256" key="3">
    <source>
        <dbReference type="ARBA" id="ARBA00022643"/>
    </source>
</evidence>
<dbReference type="GO" id="GO:0010181">
    <property type="term" value="F:FMN binding"/>
    <property type="evidence" value="ECO:0007669"/>
    <property type="project" value="InterPro"/>
</dbReference>